<evidence type="ECO:0000256" key="7">
    <source>
        <dbReference type="ARBA" id="ARBA00023136"/>
    </source>
</evidence>
<evidence type="ECO:0000313" key="10">
    <source>
        <dbReference type="Proteomes" id="UP000263595"/>
    </source>
</evidence>
<feature type="transmembrane region" description="Helical" evidence="8">
    <location>
        <begin position="95"/>
        <end position="113"/>
    </location>
</feature>
<dbReference type="OrthoDB" id="9803631at2"/>
<feature type="transmembrane region" description="Helical" evidence="8">
    <location>
        <begin position="119"/>
        <end position="140"/>
    </location>
</feature>
<evidence type="ECO:0000256" key="6">
    <source>
        <dbReference type="ARBA" id="ARBA00022989"/>
    </source>
</evidence>
<keyword evidence="4 8" id="KW-0812">Transmembrane</keyword>
<reference evidence="10" key="1">
    <citation type="submission" date="2018-08" db="EMBL/GenBank/DDBJ databases">
        <authorList>
            <person name="Blom J."/>
        </authorList>
    </citation>
    <scope>NUCLEOTIDE SEQUENCE [LARGE SCALE GENOMIC DNA]</scope>
    <source>
        <strain evidence="10">CCOS 865</strain>
    </source>
</reference>
<dbReference type="GO" id="GO:0012505">
    <property type="term" value="C:endomembrane system"/>
    <property type="evidence" value="ECO:0007669"/>
    <property type="project" value="UniProtKB-SubCell"/>
</dbReference>
<dbReference type="RefSeq" id="WP_119139224.1">
    <property type="nucleotide sequence ID" value="NZ_CBCSFL010000056.1"/>
</dbReference>
<evidence type="ECO:0000256" key="2">
    <source>
        <dbReference type="ARBA" id="ARBA00022448"/>
    </source>
</evidence>
<keyword evidence="3" id="KW-0997">Cell inner membrane</keyword>
<gene>
    <name evidence="9" type="ORF">CCOS865_01370</name>
</gene>
<sequence>MSDYVLVLVSAALVNHLILQRGSPTRVHVHLQGAACALLMLGGLVGAKLLDSLLLVPLQLHDLQLFVLLPVLALLAWSIPALLARRYPETPLEDLRIVLLSNAAVLGLMLQLTDEHSSWLATLAGGLLAGLGLWLALAWFDDLRQRSAHAEMPLALRGLPIELIGAGVLSMALCGLNGLFGQ</sequence>
<keyword evidence="10" id="KW-1185">Reference proteome</keyword>
<evidence type="ECO:0000256" key="3">
    <source>
        <dbReference type="ARBA" id="ARBA00022519"/>
    </source>
</evidence>
<dbReference type="AlphaFoldDB" id="A0A383RPY5"/>
<dbReference type="PANTHER" id="PTHR30335">
    <property type="entry name" value="INTEGRAL MEMBRANE PROTEIN OF SOXR-REDUCING COMPLEX"/>
    <property type="match status" value="1"/>
</dbReference>
<accession>A0A383RPY5</accession>
<evidence type="ECO:0000256" key="1">
    <source>
        <dbReference type="ARBA" id="ARBA00004127"/>
    </source>
</evidence>
<dbReference type="PANTHER" id="PTHR30335:SF0">
    <property type="entry name" value="ION-TRANSLOCATING OXIDOREDUCTASE COMPLEX SUBUNIT A"/>
    <property type="match status" value="1"/>
</dbReference>
<comment type="subcellular location">
    <subcellularLocation>
        <location evidence="1">Endomembrane system</location>
        <topology evidence="1">Multi-pass membrane protein</topology>
    </subcellularLocation>
</comment>
<evidence type="ECO:0000256" key="5">
    <source>
        <dbReference type="ARBA" id="ARBA00022967"/>
    </source>
</evidence>
<proteinExistence type="predicted"/>
<keyword evidence="3" id="KW-1003">Cell membrane</keyword>
<dbReference type="PIRSF" id="PIRSF006102">
    <property type="entry name" value="NQR_DE"/>
    <property type="match status" value="1"/>
</dbReference>
<protein>
    <submittedName>
        <fullName evidence="9">Electron transporter RnfA</fullName>
    </submittedName>
</protein>
<feature type="transmembrane region" description="Helical" evidence="8">
    <location>
        <begin position="65"/>
        <end position="83"/>
    </location>
</feature>
<dbReference type="InterPro" id="IPR050133">
    <property type="entry name" value="NqrDE/RnfAE_oxidrdctase"/>
</dbReference>
<dbReference type="GO" id="GO:0005886">
    <property type="term" value="C:plasma membrane"/>
    <property type="evidence" value="ECO:0007669"/>
    <property type="project" value="TreeGrafter"/>
</dbReference>
<dbReference type="EMBL" id="UNOZ01000008">
    <property type="protein sequence ID" value="SYX89130.1"/>
    <property type="molecule type" value="Genomic_DNA"/>
</dbReference>
<dbReference type="Proteomes" id="UP000263595">
    <property type="component" value="Unassembled WGS sequence"/>
</dbReference>
<keyword evidence="7 8" id="KW-0472">Membrane</keyword>
<evidence type="ECO:0000256" key="4">
    <source>
        <dbReference type="ARBA" id="ARBA00022692"/>
    </source>
</evidence>
<name>A0A383RPY5_9PSED</name>
<feature type="transmembrane region" description="Helical" evidence="8">
    <location>
        <begin position="27"/>
        <end position="45"/>
    </location>
</feature>
<keyword evidence="5" id="KW-1278">Translocase</keyword>
<keyword evidence="6 8" id="KW-1133">Transmembrane helix</keyword>
<keyword evidence="2" id="KW-0813">Transport</keyword>
<feature type="transmembrane region" description="Helical" evidence="8">
    <location>
        <begin position="161"/>
        <end position="180"/>
    </location>
</feature>
<dbReference type="InterPro" id="IPR003667">
    <property type="entry name" value="NqrDE/RnfAE"/>
</dbReference>
<evidence type="ECO:0000313" key="9">
    <source>
        <dbReference type="EMBL" id="SYX89130.1"/>
    </source>
</evidence>
<organism evidence="9 10">
    <name type="scientific">Pseudomonas reidholzensis</name>
    <dbReference type="NCBI Taxonomy" id="1785162"/>
    <lineage>
        <taxon>Bacteria</taxon>
        <taxon>Pseudomonadati</taxon>
        <taxon>Pseudomonadota</taxon>
        <taxon>Gammaproteobacteria</taxon>
        <taxon>Pseudomonadales</taxon>
        <taxon>Pseudomonadaceae</taxon>
        <taxon>Pseudomonas</taxon>
    </lineage>
</organism>
<evidence type="ECO:0000256" key="8">
    <source>
        <dbReference type="SAM" id="Phobius"/>
    </source>
</evidence>